<accession>A0ABS0HAB0</accession>
<name>A0ABS0HAB0_9ACTN</name>
<comment type="caution">
    <text evidence="1">The sequence shown here is derived from an EMBL/GenBank/DDBJ whole genome shotgun (WGS) entry which is preliminary data.</text>
</comment>
<dbReference type="Proteomes" id="UP000638560">
    <property type="component" value="Unassembled WGS sequence"/>
</dbReference>
<protein>
    <submittedName>
        <fullName evidence="1">Uncharacterized protein</fullName>
    </submittedName>
</protein>
<dbReference type="EMBL" id="JADPUN010000422">
    <property type="protein sequence ID" value="MBF9135269.1"/>
    <property type="molecule type" value="Genomic_DNA"/>
</dbReference>
<evidence type="ECO:0000313" key="1">
    <source>
        <dbReference type="EMBL" id="MBF9135269.1"/>
    </source>
</evidence>
<evidence type="ECO:0000313" key="2">
    <source>
        <dbReference type="Proteomes" id="UP000638560"/>
    </source>
</evidence>
<keyword evidence="2" id="KW-1185">Reference proteome</keyword>
<dbReference type="RefSeq" id="WP_196206725.1">
    <property type="nucleotide sequence ID" value="NZ_JADPUN010000422.1"/>
</dbReference>
<organism evidence="1 2">
    <name type="scientific">Plantactinospora alkalitolerans</name>
    <dbReference type="NCBI Taxonomy" id="2789879"/>
    <lineage>
        <taxon>Bacteria</taxon>
        <taxon>Bacillati</taxon>
        <taxon>Actinomycetota</taxon>
        <taxon>Actinomycetes</taxon>
        <taxon>Micromonosporales</taxon>
        <taxon>Micromonosporaceae</taxon>
        <taxon>Plantactinospora</taxon>
    </lineage>
</organism>
<proteinExistence type="predicted"/>
<gene>
    <name evidence="1" type="ORF">I0C86_41195</name>
</gene>
<reference evidence="1 2" key="1">
    <citation type="submission" date="2020-11" db="EMBL/GenBank/DDBJ databases">
        <title>A novel isolate from a Black sea contaminated sediment with potential to produce alkanes: Plantactinospora alkalitolerans sp. nov.</title>
        <authorList>
            <person name="Carro L."/>
            <person name="Veyisoglu A."/>
            <person name="Guven K."/>
            <person name="Schumann P."/>
            <person name="Klenk H.-P."/>
            <person name="Sahin N."/>
        </authorList>
    </citation>
    <scope>NUCLEOTIDE SEQUENCE [LARGE SCALE GENOMIC DNA]</scope>
    <source>
        <strain evidence="1 2">S1510</strain>
    </source>
</reference>
<sequence>MPTINDDGTVTERPRWAELNSTDLRARLLTTYAALRATFGPPYQVLDSGPDLSHGWYIKTPAGWVNLYDYDRDELPAGYRYDEHADEVRSYSVGGWREDHPHASAWAVHALMSAGHAVEIELLRGPNPDGTWG</sequence>